<feature type="region of interest" description="Disordered" evidence="6">
    <location>
        <begin position="152"/>
        <end position="187"/>
    </location>
</feature>
<organism evidence="7 8">
    <name type="scientific">Leucocoprinus birnbaumii</name>
    <dbReference type="NCBI Taxonomy" id="56174"/>
    <lineage>
        <taxon>Eukaryota</taxon>
        <taxon>Fungi</taxon>
        <taxon>Dikarya</taxon>
        <taxon>Basidiomycota</taxon>
        <taxon>Agaricomycotina</taxon>
        <taxon>Agaricomycetes</taxon>
        <taxon>Agaricomycetidae</taxon>
        <taxon>Agaricales</taxon>
        <taxon>Agaricineae</taxon>
        <taxon>Agaricaceae</taxon>
        <taxon>Leucocoprinus</taxon>
    </lineage>
</organism>
<evidence type="ECO:0000256" key="1">
    <source>
        <dbReference type="ARBA" id="ARBA00004123"/>
    </source>
</evidence>
<keyword evidence="4" id="KW-0539">Nucleus</keyword>
<keyword evidence="3" id="KW-0677">Repeat</keyword>
<feature type="repeat" description="WD" evidence="5">
    <location>
        <begin position="344"/>
        <end position="385"/>
    </location>
</feature>
<dbReference type="PROSITE" id="PS50294">
    <property type="entry name" value="WD_REPEATS_REGION"/>
    <property type="match status" value="4"/>
</dbReference>
<evidence type="ECO:0000313" key="7">
    <source>
        <dbReference type="EMBL" id="KAJ3575235.1"/>
    </source>
</evidence>
<name>A0AAD5YW12_9AGAR</name>
<dbReference type="SMART" id="SM00667">
    <property type="entry name" value="LisH"/>
    <property type="match status" value="1"/>
</dbReference>
<dbReference type="InterPro" id="IPR015943">
    <property type="entry name" value="WD40/YVTN_repeat-like_dom_sf"/>
</dbReference>
<keyword evidence="8" id="KW-1185">Reference proteome</keyword>
<gene>
    <name evidence="7" type="ORF">NP233_g1241</name>
</gene>
<dbReference type="InterPro" id="IPR036322">
    <property type="entry name" value="WD40_repeat_dom_sf"/>
</dbReference>
<dbReference type="InterPro" id="IPR019775">
    <property type="entry name" value="WD40_repeat_CS"/>
</dbReference>
<sequence>MDAPPIHITADEINCLIYSYLNDSGFTHSAFTLCNEGSLQSSPWFHKHIPRGELVELLSKALLYLEVESHWQGNELITSCKNKFSLLEHHVCSNEPPSPVPLKSPSASSTTTRLLPSVKAPKTLSSDKDASTSRETQVIPISTQSFYGTTSSIHTNGTLTPSDALTKRKGSPIAIDGPAEKRAKREPDDMDVDVATKTDSQSLSNAIAVPKSSLPISHDADAGKLARPRINPPVKSPDNKAIMMLPGHRTEVFLCSFNPKRHSQLASGSKDAVVNFWNLPDPPASESEAMAWNGQPITVDNHVEGVPGDMTTLTWNMEGTLLAIGSYDTVLRIFTSDGGSYFTHNQHRGPIFSVRFSPNGRWLVSASLDETTCLFNVKEKRLVRQYRCHQDCCLDAEWLDDTTFVTAGADGNIYVMKIDEPEPIKRISGHTDEINQLKCNPSRTRLASCSDDNTARVWNVEKIEPDTETDESIPGLGSTNQVIIPVVLSGHTHSVSMMGWTPSQKSGGPELLATSSFDCTVRIWDPTTGQCVKLLEDHARPVYTLTFSPDGKWLATGSGDGWVHVYWIKTWEKRWSWSAGHSKRGVFEIAWQMVQGINRLAVALESRMVAIVDVSKVPALRDPEPVLNGNSHGNS</sequence>
<accession>A0AAD5YW12</accession>
<dbReference type="PROSITE" id="PS50896">
    <property type="entry name" value="LISH"/>
    <property type="match status" value="1"/>
</dbReference>
<comment type="subcellular location">
    <subcellularLocation>
        <location evidence="1">Nucleus</location>
    </subcellularLocation>
</comment>
<dbReference type="PROSITE" id="PS50082">
    <property type="entry name" value="WD_REPEATS_2"/>
    <property type="match status" value="5"/>
</dbReference>
<feature type="repeat" description="WD" evidence="5">
    <location>
        <begin position="427"/>
        <end position="461"/>
    </location>
</feature>
<dbReference type="SUPFAM" id="SSF50978">
    <property type="entry name" value="WD40 repeat-like"/>
    <property type="match status" value="1"/>
</dbReference>
<dbReference type="PANTHER" id="PTHR22846">
    <property type="entry name" value="WD40 REPEAT PROTEIN"/>
    <property type="match status" value="1"/>
</dbReference>
<evidence type="ECO:0000256" key="2">
    <source>
        <dbReference type="ARBA" id="ARBA00022574"/>
    </source>
</evidence>
<dbReference type="Gene3D" id="1.20.960.30">
    <property type="match status" value="1"/>
</dbReference>
<proteinExistence type="predicted"/>
<dbReference type="InterPro" id="IPR045183">
    <property type="entry name" value="Ebi-like"/>
</dbReference>
<feature type="compositionally biased region" description="Basic and acidic residues" evidence="6">
    <location>
        <begin position="178"/>
        <end position="187"/>
    </location>
</feature>
<keyword evidence="2 5" id="KW-0853">WD repeat</keyword>
<dbReference type="InterPro" id="IPR001680">
    <property type="entry name" value="WD40_rpt"/>
</dbReference>
<dbReference type="InterPro" id="IPR020472">
    <property type="entry name" value="WD40_PAC1"/>
</dbReference>
<dbReference type="EMBL" id="JANIEX010000043">
    <property type="protein sequence ID" value="KAJ3575235.1"/>
    <property type="molecule type" value="Genomic_DNA"/>
</dbReference>
<feature type="compositionally biased region" description="Polar residues" evidence="6">
    <location>
        <begin position="105"/>
        <end position="114"/>
    </location>
</feature>
<dbReference type="AlphaFoldDB" id="A0AAD5YW12"/>
<evidence type="ECO:0000256" key="6">
    <source>
        <dbReference type="SAM" id="MobiDB-lite"/>
    </source>
</evidence>
<evidence type="ECO:0000313" key="8">
    <source>
        <dbReference type="Proteomes" id="UP001213000"/>
    </source>
</evidence>
<dbReference type="GO" id="GO:0006357">
    <property type="term" value="P:regulation of transcription by RNA polymerase II"/>
    <property type="evidence" value="ECO:0007669"/>
    <property type="project" value="TreeGrafter"/>
</dbReference>
<feature type="repeat" description="WD" evidence="5">
    <location>
        <begin position="488"/>
        <end position="534"/>
    </location>
</feature>
<evidence type="ECO:0008006" key="9">
    <source>
        <dbReference type="Google" id="ProtNLM"/>
    </source>
</evidence>
<feature type="repeat" description="WD" evidence="5">
    <location>
        <begin position="535"/>
        <end position="566"/>
    </location>
</feature>
<reference evidence="7" key="1">
    <citation type="submission" date="2022-07" db="EMBL/GenBank/DDBJ databases">
        <title>Genome Sequence of Leucocoprinus birnbaumii.</title>
        <authorList>
            <person name="Buettner E."/>
        </authorList>
    </citation>
    <scope>NUCLEOTIDE SEQUENCE</scope>
    <source>
        <strain evidence="7">VT141</strain>
    </source>
</reference>
<dbReference type="Pfam" id="PF00400">
    <property type="entry name" value="WD40"/>
    <property type="match status" value="5"/>
</dbReference>
<dbReference type="InterPro" id="IPR006594">
    <property type="entry name" value="LisH"/>
</dbReference>
<dbReference type="SMART" id="SM00320">
    <property type="entry name" value="WD40"/>
    <property type="match status" value="7"/>
</dbReference>
<evidence type="ECO:0000256" key="4">
    <source>
        <dbReference type="ARBA" id="ARBA00023242"/>
    </source>
</evidence>
<dbReference type="Pfam" id="PF08513">
    <property type="entry name" value="LisH"/>
    <property type="match status" value="1"/>
</dbReference>
<feature type="compositionally biased region" description="Polar residues" evidence="6">
    <location>
        <begin position="152"/>
        <end position="163"/>
    </location>
</feature>
<dbReference type="PANTHER" id="PTHR22846:SF2">
    <property type="entry name" value="F-BOX-LIKE_WD REPEAT-CONTAINING PROTEIN EBI"/>
    <property type="match status" value="1"/>
</dbReference>
<dbReference type="CDD" id="cd00200">
    <property type="entry name" value="WD40"/>
    <property type="match status" value="1"/>
</dbReference>
<dbReference type="PRINTS" id="PR00320">
    <property type="entry name" value="GPROTEINBRPT"/>
</dbReference>
<dbReference type="GO" id="GO:0003714">
    <property type="term" value="F:transcription corepressor activity"/>
    <property type="evidence" value="ECO:0007669"/>
    <property type="project" value="InterPro"/>
</dbReference>
<feature type="region of interest" description="Disordered" evidence="6">
    <location>
        <begin position="95"/>
        <end position="135"/>
    </location>
</feature>
<dbReference type="GO" id="GO:0000118">
    <property type="term" value="C:histone deacetylase complex"/>
    <property type="evidence" value="ECO:0007669"/>
    <property type="project" value="TreeGrafter"/>
</dbReference>
<dbReference type="Gene3D" id="2.130.10.10">
    <property type="entry name" value="YVTN repeat-like/Quinoprotein amine dehydrogenase"/>
    <property type="match status" value="1"/>
</dbReference>
<protein>
    <recommendedName>
        <fullName evidence="9">WD40 repeat-like protein</fullName>
    </recommendedName>
</protein>
<feature type="repeat" description="WD" evidence="5">
    <location>
        <begin position="245"/>
        <end position="287"/>
    </location>
</feature>
<dbReference type="PROSITE" id="PS00678">
    <property type="entry name" value="WD_REPEATS_1"/>
    <property type="match status" value="2"/>
</dbReference>
<dbReference type="Proteomes" id="UP001213000">
    <property type="component" value="Unassembled WGS sequence"/>
</dbReference>
<evidence type="ECO:0000256" key="5">
    <source>
        <dbReference type="PROSITE-ProRule" id="PRU00221"/>
    </source>
</evidence>
<comment type="caution">
    <text evidence="7">The sequence shown here is derived from an EMBL/GenBank/DDBJ whole genome shotgun (WGS) entry which is preliminary data.</text>
</comment>
<evidence type="ECO:0000256" key="3">
    <source>
        <dbReference type="ARBA" id="ARBA00022737"/>
    </source>
</evidence>